<dbReference type="AlphaFoldDB" id="A0A1G6XF08"/>
<dbReference type="Proteomes" id="UP000198949">
    <property type="component" value="Unassembled WGS sequence"/>
</dbReference>
<gene>
    <name evidence="1" type="ORF">SAMN05216270_107141</name>
</gene>
<dbReference type="EMBL" id="FNAD01000007">
    <property type="protein sequence ID" value="SDD76794.1"/>
    <property type="molecule type" value="Genomic_DNA"/>
</dbReference>
<dbReference type="STRING" id="58114.SAMN05216270_107141"/>
<evidence type="ECO:0000313" key="2">
    <source>
        <dbReference type="Proteomes" id="UP000198949"/>
    </source>
</evidence>
<proteinExistence type="predicted"/>
<organism evidence="1 2">
    <name type="scientific">Glycomyces harbinensis</name>
    <dbReference type="NCBI Taxonomy" id="58114"/>
    <lineage>
        <taxon>Bacteria</taxon>
        <taxon>Bacillati</taxon>
        <taxon>Actinomycetota</taxon>
        <taxon>Actinomycetes</taxon>
        <taxon>Glycomycetales</taxon>
        <taxon>Glycomycetaceae</taxon>
        <taxon>Glycomyces</taxon>
    </lineage>
</organism>
<evidence type="ECO:0000313" key="1">
    <source>
        <dbReference type="EMBL" id="SDD76794.1"/>
    </source>
</evidence>
<keyword evidence="2" id="KW-1185">Reference proteome</keyword>
<sequence length="119" mass="12676">MGEVAAIADRIRNLIRSHPSFSEETPVEGAWVAATSAWSVNEHMAVMAREDGGLMVLVAKVDHAGFGAESGAHPIPMSARGFGGWIHVDAHGLASDGALAKWVQRGIDFAQTLPRIDDF</sequence>
<accession>A0A1G6XF08</accession>
<protein>
    <recommendedName>
        <fullName evidence="3">YjbR protein</fullName>
    </recommendedName>
</protein>
<name>A0A1G6XF08_9ACTN</name>
<reference evidence="2" key="1">
    <citation type="submission" date="2016-10" db="EMBL/GenBank/DDBJ databases">
        <authorList>
            <person name="Varghese N."/>
            <person name="Submissions S."/>
        </authorList>
    </citation>
    <scope>NUCLEOTIDE SEQUENCE [LARGE SCALE GENOMIC DNA]</scope>
    <source>
        <strain evidence="2">CGMCC 4.3516</strain>
    </source>
</reference>
<evidence type="ECO:0008006" key="3">
    <source>
        <dbReference type="Google" id="ProtNLM"/>
    </source>
</evidence>